<dbReference type="InterPro" id="IPR043129">
    <property type="entry name" value="ATPase_NBD"/>
</dbReference>
<evidence type="ECO:0000256" key="1">
    <source>
        <dbReference type="ARBA" id="ARBA00007381"/>
    </source>
</evidence>
<evidence type="ECO:0000256" key="5">
    <source>
        <dbReference type="PROSITE-ProRule" id="PRU01052"/>
    </source>
</evidence>
<dbReference type="Pfam" id="PF00012">
    <property type="entry name" value="HSP70"/>
    <property type="match status" value="1"/>
</dbReference>
<feature type="domain" description="GB1/RHD3-type G" evidence="7">
    <location>
        <begin position="56"/>
        <end position="356"/>
    </location>
</feature>
<dbReference type="SUPFAM" id="SSF52540">
    <property type="entry name" value="P-loop containing nucleoside triphosphate hydrolases"/>
    <property type="match status" value="1"/>
</dbReference>
<evidence type="ECO:0000313" key="9">
    <source>
        <dbReference type="Proteomes" id="UP000198287"/>
    </source>
</evidence>
<dbReference type="InterPro" id="IPR030386">
    <property type="entry name" value="G_GB1_RHD3_dom"/>
</dbReference>
<dbReference type="Gene3D" id="1.20.58.420">
    <property type="entry name" value="AHSP"/>
    <property type="match status" value="1"/>
</dbReference>
<dbReference type="Gene3D" id="3.40.50.300">
    <property type="entry name" value="P-loop containing nucleotide triphosphate hydrolases"/>
    <property type="match status" value="1"/>
</dbReference>
<keyword evidence="3" id="KW-0067">ATP-binding</keyword>
<dbReference type="GO" id="GO:0005524">
    <property type="term" value="F:ATP binding"/>
    <property type="evidence" value="ECO:0007669"/>
    <property type="project" value="UniProtKB-KW"/>
</dbReference>
<comment type="similarity">
    <text evidence="5">Belongs to the TRAFAC class dynamin-like GTPase superfamily. GB1/RHD3 GTPase family.</text>
</comment>
<reference evidence="8 9" key="1">
    <citation type="submission" date="2015-12" db="EMBL/GenBank/DDBJ databases">
        <title>The genome of Folsomia candida.</title>
        <authorList>
            <person name="Faddeeva A."/>
            <person name="Derks M.F."/>
            <person name="Anvar Y."/>
            <person name="Smit S."/>
            <person name="Van Straalen N."/>
            <person name="Roelofs D."/>
        </authorList>
    </citation>
    <scope>NUCLEOTIDE SEQUENCE [LARGE SCALE GENOMIC DNA]</scope>
    <source>
        <strain evidence="8 9">VU population</strain>
        <tissue evidence="8">Whole body</tissue>
    </source>
</reference>
<dbReference type="PANTHER" id="PTHR19375">
    <property type="entry name" value="HEAT SHOCK PROTEIN 70KDA"/>
    <property type="match status" value="1"/>
</dbReference>
<dbReference type="OrthoDB" id="434160at2759"/>
<dbReference type="InterPro" id="IPR029047">
    <property type="entry name" value="HSP70_peptide-bd_sf"/>
</dbReference>
<dbReference type="PROSITE" id="PS00297">
    <property type="entry name" value="HSP70_1"/>
    <property type="match status" value="1"/>
</dbReference>
<dbReference type="GO" id="GO:0005525">
    <property type="term" value="F:GTP binding"/>
    <property type="evidence" value="ECO:0007669"/>
    <property type="project" value="UniProtKB-KW"/>
</dbReference>
<comment type="caution">
    <text evidence="8">The sequence shown here is derived from an EMBL/GenBank/DDBJ whole genome shotgun (WGS) entry which is preliminary data.</text>
</comment>
<dbReference type="Gene3D" id="3.90.640.10">
    <property type="entry name" value="Actin, Chain A, domain 4"/>
    <property type="match status" value="1"/>
</dbReference>
<evidence type="ECO:0000256" key="4">
    <source>
        <dbReference type="ARBA" id="ARBA00023134"/>
    </source>
</evidence>
<dbReference type="PROSITE" id="PS00329">
    <property type="entry name" value="HSP70_2"/>
    <property type="match status" value="1"/>
</dbReference>
<keyword evidence="4" id="KW-0342">GTP-binding</keyword>
<dbReference type="InterPro" id="IPR013126">
    <property type="entry name" value="Hsp_70_fam"/>
</dbReference>
<proteinExistence type="inferred from homology"/>
<dbReference type="PROSITE" id="PS51715">
    <property type="entry name" value="G_GB1_RHD3"/>
    <property type="match status" value="1"/>
</dbReference>
<evidence type="ECO:0000313" key="8">
    <source>
        <dbReference type="EMBL" id="OXA63728.1"/>
    </source>
</evidence>
<protein>
    <submittedName>
        <fullName evidence="8">Heat shock 70 kDa protein</fullName>
    </submittedName>
</protein>
<keyword evidence="9" id="KW-1185">Reference proteome</keyword>
<evidence type="ECO:0000256" key="2">
    <source>
        <dbReference type="ARBA" id="ARBA00022741"/>
    </source>
</evidence>
<gene>
    <name evidence="8" type="ORF">Fcan01_01319</name>
</gene>
<evidence type="ECO:0000259" key="7">
    <source>
        <dbReference type="PROSITE" id="PS51715"/>
    </source>
</evidence>
<sequence length="1816" mass="207021">MSDDDLDPHSRDQVPQIVGSPIRILELNEIGHTAQGRSSMRFNDKKTKEILSRADSLPFSILCITGEARQGKSYFLSCLIKYLQCLESGVKPTIELASNKEFFHFENGTERMTTGVWMWSHPFKLQQEDGTPYALFLMDSQGLFDKWTGNREWVGLAGFSLLASSCLIFNTVDSLRENVLEFFSTFCETTAHPLTELDDDKEEIGLKFFQKLVVLIRDWGLYDNIDYGCATGNSYILNRLLPDLKATKMHNRSRKLITDAFTEINCCLLPPPGEDAKRKEFQGHRAELSEKFYKKMYDFIEDLVVLGNIPVKTGIRSRATMLPEAFTAILDLYVQTYNKNETLSPNDLSMINMQASNEAAVQSCVKEYRTKMSPENAPISVDDLQELHSCVENEIMQNFRAIKKYGDADVKKKYEKDLTNKIKNIYVQIKRTYANSGKQKLDEIKSLAKQEFLQQIEIFMKPVDLKNVNQFITELISRSTRDVDKSASIAKIKMTDEDRKQLEEFFTAKGQELRDKCIVMQNNVDSVVQGQINLFERKINDTLENLGQTYGDHIPENVLTRAGKELESKMLKQLDAQLTQLQICPQNIVESRDKFSTALTKRMDHLQMENAQNQTRTTALLDDIVSKYAMEISKIWKQAVFTESYTVDENWMENLNQMYLPLQTKAVDEFEETCKIENVITLSKFKNTVKSKLEENFNFFVTETENILSKVKRLFTHHTQTFEQELQERIDLDDVISIPTPAKYDELCKHHLEMYQTALENEANKFPAFVLPISEIVTQISKEWVDILNGHVQQKLQNVDHQRDIIIKSLHEAEQLFLDQFNLNSITSVQDLSKRNDLAVNKAMKFFKNETSRLSETIRKEGEDSLMETLNEKWLNIQKQFTSSMQAHKLRLQENVSRNITEFQKNLEEKFGNSNSIEGKRVYQADEVRQFSTREFEKAICSLRQLSSSINCQDIICNEFVVKMELEFDSMANDVITQNKNNELAFMSFLQEAVHQTVKLNKEREDSIDILTNQALIIEKVITLVNLGNYVIHEDSVKRLAQNELQKYNMLQQQQRPQTPPIFNEPIPGTSSSFRSMLSNGENSSEDLNMDTSNNDTIPSPTTLPSKVSDFNAEAEIELLLENFRQFLDHQNLTVYDQDKIEIEKDNIIKTLLTKLDDKEMEHSDWPDKLKKILDKDSETFKKKVENQQRIDKDLATRAFNFYKAEINKHKSNSESAQFLTPQDLNDMHVSSKNTTMQKYTNLSPEHAEQLESLIEKQFEQMCLEQRENSALEPAIGIDLGTTFSCVAIFWEGKMTVIPNAHGKKTTPSYVAFNSDGSHLVGEPAKSQAFLYPASTIFDAKRLIGRPFYDEKVQEDIANWPFKVVQELGKPKIEVNGETYHPEQIGAKILVEMKHVAEAFLKRDVVNAVVTVPAYFNDGQRQATRDAGAMAGLNVIRIINEPTAAAFAYSLERQTTQQQSRHVLIYDFGGGTFDVSILHMHRNQIRTLTVNGDTHLGGEDFDSNIVAYCVEKFKAEHNIDLVLGRDDASNPFLQSKVQRRIRRLRHTCEQAKITLSEASTAHINLDLIHDDLDLNVDLTRQEFEAMNQNLFDKSLSLVEKALQDAKLGRDKIDEIVLVGGSTRIPKVQEMLTNYFGKPLSKSVNPDEAVACGAALQAAILTGNLATQMKSTKLNLGQRHRALVEMRVSDVTPYATGVELIDGTMSIIIPKNSPVPTKRTETYLTSYDNQTSVLIVIYEGERPMAVENHKVGEFYLNGVPPAGAGQQEIEVTMSIDNEGITHVTAVCNTSGVVQELIVTEHKGRMGAAERNALVEIN</sequence>
<evidence type="ECO:0000256" key="3">
    <source>
        <dbReference type="ARBA" id="ARBA00022840"/>
    </source>
</evidence>
<dbReference type="InterPro" id="IPR015894">
    <property type="entry name" value="Guanylate-bd_N"/>
</dbReference>
<accession>A0A226F2M2</accession>
<dbReference type="Gene3D" id="2.60.34.10">
    <property type="entry name" value="Substrate Binding Domain Of DNAk, Chain A, domain 1"/>
    <property type="match status" value="1"/>
</dbReference>
<keyword evidence="8" id="KW-0346">Stress response</keyword>
<dbReference type="InterPro" id="IPR027417">
    <property type="entry name" value="P-loop_NTPase"/>
</dbReference>
<evidence type="ECO:0000256" key="6">
    <source>
        <dbReference type="SAM" id="MobiDB-lite"/>
    </source>
</evidence>
<keyword evidence="2" id="KW-0547">Nucleotide-binding</keyword>
<dbReference type="SUPFAM" id="SSF53067">
    <property type="entry name" value="Actin-like ATPase domain"/>
    <property type="match status" value="2"/>
</dbReference>
<name>A0A226F2M2_FOLCA</name>
<dbReference type="Gene3D" id="3.30.420.40">
    <property type="match status" value="2"/>
</dbReference>
<feature type="region of interest" description="Disordered" evidence="6">
    <location>
        <begin position="1051"/>
        <end position="1107"/>
    </location>
</feature>
<dbReference type="SUPFAM" id="SSF48340">
    <property type="entry name" value="Interferon-induced guanylate-binding protein 1 (GBP1), C-terminal domain"/>
    <property type="match status" value="1"/>
</dbReference>
<dbReference type="InterPro" id="IPR018181">
    <property type="entry name" value="Heat_shock_70_CS"/>
</dbReference>
<feature type="compositionally biased region" description="Polar residues" evidence="6">
    <location>
        <begin position="1090"/>
        <end position="1106"/>
    </location>
</feature>
<organism evidence="8 9">
    <name type="scientific">Folsomia candida</name>
    <name type="common">Springtail</name>
    <dbReference type="NCBI Taxonomy" id="158441"/>
    <lineage>
        <taxon>Eukaryota</taxon>
        <taxon>Metazoa</taxon>
        <taxon>Ecdysozoa</taxon>
        <taxon>Arthropoda</taxon>
        <taxon>Hexapoda</taxon>
        <taxon>Collembola</taxon>
        <taxon>Entomobryomorpha</taxon>
        <taxon>Isotomoidea</taxon>
        <taxon>Isotomidae</taxon>
        <taxon>Proisotominae</taxon>
        <taxon>Folsomia</taxon>
    </lineage>
</organism>
<comment type="similarity">
    <text evidence="1">Belongs to the heat shock protein 70 family.</text>
</comment>
<dbReference type="CDD" id="cd24028">
    <property type="entry name" value="ASKHA_NBD_HSP70_HSPA1-like"/>
    <property type="match status" value="1"/>
</dbReference>
<dbReference type="GO" id="GO:0003924">
    <property type="term" value="F:GTPase activity"/>
    <property type="evidence" value="ECO:0007669"/>
    <property type="project" value="InterPro"/>
</dbReference>
<dbReference type="PROSITE" id="PS01036">
    <property type="entry name" value="HSP70_3"/>
    <property type="match status" value="1"/>
</dbReference>
<feature type="compositionally biased region" description="Polar residues" evidence="6">
    <location>
        <begin position="1069"/>
        <end position="1083"/>
    </location>
</feature>
<dbReference type="STRING" id="158441.A0A226F2M2"/>
<dbReference type="EMBL" id="LNIX01000001">
    <property type="protein sequence ID" value="OXA63728.1"/>
    <property type="molecule type" value="Genomic_DNA"/>
</dbReference>
<dbReference type="GO" id="GO:0140662">
    <property type="term" value="F:ATP-dependent protein folding chaperone"/>
    <property type="evidence" value="ECO:0007669"/>
    <property type="project" value="InterPro"/>
</dbReference>
<dbReference type="InterPro" id="IPR036543">
    <property type="entry name" value="Guanylate-bd_C_sf"/>
</dbReference>
<dbReference type="Proteomes" id="UP000198287">
    <property type="component" value="Unassembled WGS sequence"/>
</dbReference>
<dbReference type="FunFam" id="3.90.640.10:FF:000003">
    <property type="entry name" value="Molecular chaperone DnaK"/>
    <property type="match status" value="1"/>
</dbReference>
<dbReference type="Pfam" id="PF02263">
    <property type="entry name" value="GBP"/>
    <property type="match status" value="1"/>
</dbReference>
<dbReference type="PRINTS" id="PR00301">
    <property type="entry name" value="HEATSHOCK70"/>
</dbReference>
<dbReference type="SUPFAM" id="SSF100920">
    <property type="entry name" value="Heat shock protein 70kD (HSP70), peptide-binding domain"/>
    <property type="match status" value="1"/>
</dbReference>
<dbReference type="FunFam" id="3.30.420.40:FF:000004">
    <property type="entry name" value="Molecular chaperone DnaK"/>
    <property type="match status" value="1"/>
</dbReference>